<dbReference type="Proteomes" id="UP000435138">
    <property type="component" value="Unassembled WGS sequence"/>
</dbReference>
<name>A0A6A8ABC4_9HYPH</name>
<dbReference type="AlphaFoldDB" id="A0A6A8ABC4"/>
<comment type="caution">
    <text evidence="1">The sequence shown here is derived from an EMBL/GenBank/DDBJ whole genome shotgun (WGS) entry which is preliminary data.</text>
</comment>
<protein>
    <submittedName>
        <fullName evidence="1">Uncharacterized protein</fullName>
    </submittedName>
</protein>
<dbReference type="RefSeq" id="WP_153353606.1">
    <property type="nucleotide sequence ID" value="NZ_WIXI01000039.1"/>
</dbReference>
<evidence type="ECO:0000313" key="2">
    <source>
        <dbReference type="Proteomes" id="UP000435138"/>
    </source>
</evidence>
<organism evidence="1 2">
    <name type="scientific">Endobacterium cereale</name>
    <dbReference type="NCBI Taxonomy" id="2663029"/>
    <lineage>
        <taxon>Bacteria</taxon>
        <taxon>Pseudomonadati</taxon>
        <taxon>Pseudomonadota</taxon>
        <taxon>Alphaproteobacteria</taxon>
        <taxon>Hyphomicrobiales</taxon>
        <taxon>Rhizobiaceae</taxon>
        <taxon>Endobacterium</taxon>
    </lineage>
</organism>
<reference evidence="1 2" key="1">
    <citation type="submission" date="2019-11" db="EMBL/GenBank/DDBJ databases">
        <title>Genome analysis of Rhizobacterium cereale a novel genus and species isolated from maize roots in North Spain.</title>
        <authorList>
            <person name="Menendez E."/>
            <person name="Flores-Felix J.D."/>
            <person name="Ramirez-Bahena M.-H."/>
            <person name="Igual J.M."/>
            <person name="Garcia-Fraile P."/>
            <person name="Peix A."/>
            <person name="Velazquez E."/>
        </authorList>
    </citation>
    <scope>NUCLEOTIDE SEQUENCE [LARGE SCALE GENOMIC DNA]</scope>
    <source>
        <strain evidence="1 2">RZME27</strain>
    </source>
</reference>
<accession>A0A6A8ABC4</accession>
<evidence type="ECO:0000313" key="1">
    <source>
        <dbReference type="EMBL" id="MQY46101.1"/>
    </source>
</evidence>
<sequence length="278" mass="31559">MFQRIVDVIDVRDARISINPEGMRKIIFGVWTGEHHITDAFEYLDADFGMVDPEDRYLNQECPDDWPHDDEEFWKFALQAEISDEELGNDQIFECIPDMLFEKLEVELAYLKLADSYRYKLALLQSQASAGVRGDINVQRIADELSHLGQELEHHVEHVVDWVSDIADALGDVQHFATRPVIEPPKIDRSSFYGVECGPNNSHAKLAHLLDVCGLDLAKAAAITGSRRSTIASYRKRSSRRTVPPAIILDLENYFLRRMTDVARSAGYELTPRLAASL</sequence>
<gene>
    <name evidence="1" type="ORF">GAO09_08535</name>
</gene>
<proteinExistence type="predicted"/>
<keyword evidence="2" id="KW-1185">Reference proteome</keyword>
<dbReference type="EMBL" id="WIXI01000039">
    <property type="protein sequence ID" value="MQY46101.1"/>
    <property type="molecule type" value="Genomic_DNA"/>
</dbReference>